<dbReference type="PANTHER" id="PTHR42978">
    <property type="entry name" value="QUORUM-QUENCHING LACTONASE YTNP-RELATED-RELATED"/>
    <property type="match status" value="1"/>
</dbReference>
<proteinExistence type="inferred from homology"/>
<feature type="domain" description="Metallo-beta-lactamase" evidence="6">
    <location>
        <begin position="38"/>
        <end position="238"/>
    </location>
</feature>
<dbReference type="OrthoDB" id="5177904at2"/>
<organism evidence="7 8">
    <name type="scientific">Acrocarpospora macrocephala</name>
    <dbReference type="NCBI Taxonomy" id="150177"/>
    <lineage>
        <taxon>Bacteria</taxon>
        <taxon>Bacillati</taxon>
        <taxon>Actinomycetota</taxon>
        <taxon>Actinomycetes</taxon>
        <taxon>Streptosporangiales</taxon>
        <taxon>Streptosporangiaceae</taxon>
        <taxon>Acrocarpospora</taxon>
    </lineage>
</organism>
<dbReference type="PANTHER" id="PTHR42978:SF7">
    <property type="entry name" value="METALLO-HYDROLASE RV2300C-RELATED"/>
    <property type="match status" value="1"/>
</dbReference>
<keyword evidence="8" id="KW-1185">Reference proteome</keyword>
<evidence type="ECO:0000256" key="4">
    <source>
        <dbReference type="ARBA" id="ARBA00022801"/>
    </source>
</evidence>
<dbReference type="CDD" id="cd07729">
    <property type="entry name" value="AHL_lactonase_MBL-fold"/>
    <property type="match status" value="1"/>
</dbReference>
<keyword evidence="3" id="KW-0479">Metal-binding</keyword>
<comment type="cofactor">
    <cofactor evidence="1">
        <name>Zn(2+)</name>
        <dbReference type="ChEBI" id="CHEBI:29105"/>
    </cofactor>
</comment>
<comment type="caution">
    <text evidence="7">The sequence shown here is derived from an EMBL/GenBank/DDBJ whole genome shotgun (WGS) entry which is preliminary data.</text>
</comment>
<evidence type="ECO:0000313" key="7">
    <source>
        <dbReference type="EMBL" id="GES08327.1"/>
    </source>
</evidence>
<evidence type="ECO:0000256" key="3">
    <source>
        <dbReference type="ARBA" id="ARBA00022723"/>
    </source>
</evidence>
<dbReference type="InterPro" id="IPR036866">
    <property type="entry name" value="RibonucZ/Hydroxyglut_hydro"/>
</dbReference>
<dbReference type="RefSeq" id="WP_155353946.1">
    <property type="nucleotide sequence ID" value="NZ_BAAAHL010000038.1"/>
</dbReference>
<dbReference type="SUPFAM" id="SSF56281">
    <property type="entry name" value="Metallo-hydrolase/oxidoreductase"/>
    <property type="match status" value="1"/>
</dbReference>
<protein>
    <submittedName>
        <fullName evidence="7">MBL fold metallo-hydrolase</fullName>
    </submittedName>
</protein>
<reference evidence="7 8" key="1">
    <citation type="submission" date="2019-10" db="EMBL/GenBank/DDBJ databases">
        <title>Whole genome shotgun sequence of Acrocarpospora macrocephala NBRC 16266.</title>
        <authorList>
            <person name="Ichikawa N."/>
            <person name="Kimura A."/>
            <person name="Kitahashi Y."/>
            <person name="Komaki H."/>
            <person name="Oguchi A."/>
        </authorList>
    </citation>
    <scope>NUCLEOTIDE SEQUENCE [LARGE SCALE GENOMIC DNA]</scope>
    <source>
        <strain evidence="7 8">NBRC 16266</strain>
    </source>
</reference>
<dbReference type="InterPro" id="IPR001279">
    <property type="entry name" value="Metallo-B-lactamas"/>
</dbReference>
<dbReference type="AlphaFoldDB" id="A0A5M3WGS0"/>
<keyword evidence="5" id="KW-0862">Zinc</keyword>
<evidence type="ECO:0000256" key="2">
    <source>
        <dbReference type="ARBA" id="ARBA00007749"/>
    </source>
</evidence>
<dbReference type="Proteomes" id="UP000331127">
    <property type="component" value="Unassembled WGS sequence"/>
</dbReference>
<accession>A0A5M3WGS0</accession>
<dbReference type="EMBL" id="BLAE01000010">
    <property type="protein sequence ID" value="GES08327.1"/>
    <property type="molecule type" value="Genomic_DNA"/>
</dbReference>
<sequence length="260" mass="28610">MHDHQVFAVKFGEVKAGSQAQHFLNPPPELHEQPGHLDFAVWLVRTVFGDIVVDAGFTSTVAAKRNRTHFREPSEGIRLLGVEPADVSHLLLTHFHYDHVGDVGPFTTARIVVQEREMTFWTGRFAARAEFRRLVETEDIQRLVALGLAGRVDYVDGDREIVPGVRVHRVGGHTPGTQIVSVESAKGTVVLASDSAHLQYHVTHDCPAKLLTDLPEMYAAFDTIRALAGSPELVVPGHDPATFERFPAVPGLDDIAVRIA</sequence>
<dbReference type="SMART" id="SM00849">
    <property type="entry name" value="Lactamase_B"/>
    <property type="match status" value="1"/>
</dbReference>
<evidence type="ECO:0000259" key="6">
    <source>
        <dbReference type="SMART" id="SM00849"/>
    </source>
</evidence>
<evidence type="ECO:0000256" key="5">
    <source>
        <dbReference type="ARBA" id="ARBA00022833"/>
    </source>
</evidence>
<gene>
    <name evidence="7" type="ORF">Amac_019230</name>
</gene>
<evidence type="ECO:0000313" key="8">
    <source>
        <dbReference type="Proteomes" id="UP000331127"/>
    </source>
</evidence>
<keyword evidence="4 7" id="KW-0378">Hydrolase</keyword>
<dbReference type="GO" id="GO:0046872">
    <property type="term" value="F:metal ion binding"/>
    <property type="evidence" value="ECO:0007669"/>
    <property type="project" value="UniProtKB-KW"/>
</dbReference>
<dbReference type="Pfam" id="PF00753">
    <property type="entry name" value="Lactamase_B"/>
    <property type="match status" value="1"/>
</dbReference>
<dbReference type="GO" id="GO:0016787">
    <property type="term" value="F:hydrolase activity"/>
    <property type="evidence" value="ECO:0007669"/>
    <property type="project" value="UniProtKB-KW"/>
</dbReference>
<dbReference type="Gene3D" id="3.60.15.10">
    <property type="entry name" value="Ribonuclease Z/Hydroxyacylglutathione hydrolase-like"/>
    <property type="match status" value="1"/>
</dbReference>
<comment type="similarity">
    <text evidence="2">Belongs to the metallo-beta-lactamase superfamily.</text>
</comment>
<dbReference type="InterPro" id="IPR051013">
    <property type="entry name" value="MBL_superfamily_lactonases"/>
</dbReference>
<evidence type="ECO:0000256" key="1">
    <source>
        <dbReference type="ARBA" id="ARBA00001947"/>
    </source>
</evidence>
<name>A0A5M3WGS0_9ACTN</name>